<sequence>MHIGLQSAVQSTMLLLLQVLTAYIATYSDVYACLAWLPVLIESLFLVDYEKSCSLCQAWHSSSSTRMLPAQNQYPRPPSSFLDPSCSLLPPPSPAHTLSTSSTTTELAEGYVRIALGNVQVQPLSPWRLRIILEGIRAIVASIKADQVDYINTSIRITLLPLVAGSASNCPPLSTLLGFASVDADLDSTTNVSMTDGTEASLGLKLSKSPVEAALKTSRTTTASYTPDAQLRAVILPHRATWILPCTLPRHKYEVGIDSLTVDWLGGKQGPIDGFALRIDQVVAKNRLLSSFETKLHSLELHLIYRETALQDTVVVDADHQQSTADDQEPRRSVENFLLYSNVNQRKQKIGPWAQALDVQATSTLSKVAWYPTVHQVKDPALMQLSLRNRGICVILGLWRGFTKLCKGIKDKIRRILRGAAYGRIAVGQRNHTNQTQEDREQGILMQGLQYL</sequence>
<gene>
    <name evidence="1" type="ORF">BCR37DRAFT_388560</name>
</gene>
<accession>A0A1Y2F6P4</accession>
<evidence type="ECO:0000313" key="1">
    <source>
        <dbReference type="EMBL" id="ORY79568.1"/>
    </source>
</evidence>
<keyword evidence="2" id="KW-1185">Reference proteome</keyword>
<comment type="caution">
    <text evidence="1">The sequence shown here is derived from an EMBL/GenBank/DDBJ whole genome shotgun (WGS) entry which is preliminary data.</text>
</comment>
<proteinExistence type="predicted"/>
<dbReference type="AlphaFoldDB" id="A0A1Y2F6P4"/>
<protein>
    <submittedName>
        <fullName evidence="1">Uncharacterized protein</fullName>
    </submittedName>
</protein>
<dbReference type="Proteomes" id="UP000193685">
    <property type="component" value="Unassembled WGS sequence"/>
</dbReference>
<organism evidence="1 2">
    <name type="scientific">Protomyces lactucae-debilis</name>
    <dbReference type="NCBI Taxonomy" id="2754530"/>
    <lineage>
        <taxon>Eukaryota</taxon>
        <taxon>Fungi</taxon>
        <taxon>Dikarya</taxon>
        <taxon>Ascomycota</taxon>
        <taxon>Taphrinomycotina</taxon>
        <taxon>Taphrinomycetes</taxon>
        <taxon>Taphrinales</taxon>
        <taxon>Protomycetaceae</taxon>
        <taxon>Protomyces</taxon>
    </lineage>
</organism>
<reference evidence="1 2" key="1">
    <citation type="submission" date="2016-07" db="EMBL/GenBank/DDBJ databases">
        <title>Pervasive Adenine N6-methylation of Active Genes in Fungi.</title>
        <authorList>
            <consortium name="DOE Joint Genome Institute"/>
            <person name="Mondo S.J."/>
            <person name="Dannebaum R.O."/>
            <person name="Kuo R.C."/>
            <person name="Labutti K."/>
            <person name="Haridas S."/>
            <person name="Kuo A."/>
            <person name="Salamov A."/>
            <person name="Ahrendt S.R."/>
            <person name="Lipzen A."/>
            <person name="Sullivan W."/>
            <person name="Andreopoulos W.B."/>
            <person name="Clum A."/>
            <person name="Lindquist E."/>
            <person name="Daum C."/>
            <person name="Ramamoorthy G.K."/>
            <person name="Gryganskyi A."/>
            <person name="Culley D."/>
            <person name="Magnuson J.K."/>
            <person name="James T.Y."/>
            <person name="O'Malley M.A."/>
            <person name="Stajich J.E."/>
            <person name="Spatafora J.W."/>
            <person name="Visel A."/>
            <person name="Grigoriev I.V."/>
        </authorList>
    </citation>
    <scope>NUCLEOTIDE SEQUENCE [LARGE SCALE GENOMIC DNA]</scope>
    <source>
        <strain evidence="1 2">12-1054</strain>
    </source>
</reference>
<evidence type="ECO:0000313" key="2">
    <source>
        <dbReference type="Proteomes" id="UP000193685"/>
    </source>
</evidence>
<dbReference type="EMBL" id="MCFI01000015">
    <property type="protein sequence ID" value="ORY79568.1"/>
    <property type="molecule type" value="Genomic_DNA"/>
</dbReference>
<name>A0A1Y2F6P4_PROLT</name>
<dbReference type="RefSeq" id="XP_040723939.1">
    <property type="nucleotide sequence ID" value="XM_040870638.1"/>
</dbReference>
<dbReference type="GeneID" id="63787237"/>